<evidence type="ECO:0000256" key="7">
    <source>
        <dbReference type="ARBA" id="ARBA00023242"/>
    </source>
</evidence>
<feature type="domain" description="CCT" evidence="12">
    <location>
        <begin position="438"/>
        <end position="480"/>
    </location>
</feature>
<dbReference type="InterPro" id="IPR010402">
    <property type="entry name" value="CCT_domain"/>
</dbReference>
<comment type="caution">
    <text evidence="13">The sequence shown here is derived from an EMBL/GenBank/DDBJ whole genome shotgun (WGS) entry which is preliminary data.</text>
</comment>
<evidence type="ECO:0000256" key="8">
    <source>
        <dbReference type="PROSITE-ProRule" id="PRU00024"/>
    </source>
</evidence>
<evidence type="ECO:0000259" key="12">
    <source>
        <dbReference type="PROSITE" id="PS51017"/>
    </source>
</evidence>
<feature type="domain" description="B box-type" evidence="11">
    <location>
        <begin position="64"/>
        <end position="109"/>
    </location>
</feature>
<evidence type="ECO:0000313" key="13">
    <source>
        <dbReference type="EMBL" id="KAK8579490.1"/>
    </source>
</evidence>
<dbReference type="CDD" id="cd19821">
    <property type="entry name" value="Bbox1_BBX-like"/>
    <property type="match status" value="2"/>
</dbReference>
<dbReference type="InterPro" id="IPR000315">
    <property type="entry name" value="Znf_B-box"/>
</dbReference>
<evidence type="ECO:0000256" key="3">
    <source>
        <dbReference type="ARBA" id="ARBA00022723"/>
    </source>
</evidence>
<keyword evidence="6" id="KW-0862">Zinc</keyword>
<feature type="region of interest" description="Disordered" evidence="10">
    <location>
        <begin position="452"/>
        <end position="494"/>
    </location>
</feature>
<dbReference type="InterPro" id="IPR049808">
    <property type="entry name" value="CONSTANS-like_Bbox1"/>
</dbReference>
<dbReference type="Proteomes" id="UP001472677">
    <property type="component" value="Unassembled WGS sequence"/>
</dbReference>
<evidence type="ECO:0008006" key="15">
    <source>
        <dbReference type="Google" id="ProtNLM"/>
    </source>
</evidence>
<evidence type="ECO:0000313" key="14">
    <source>
        <dbReference type="Proteomes" id="UP001472677"/>
    </source>
</evidence>
<reference evidence="13 14" key="1">
    <citation type="journal article" date="2024" name="G3 (Bethesda)">
        <title>Genome assembly of Hibiscus sabdariffa L. provides insights into metabolisms of medicinal natural products.</title>
        <authorList>
            <person name="Kim T."/>
        </authorList>
    </citation>
    <scope>NUCLEOTIDE SEQUENCE [LARGE SCALE GENOMIC DNA]</scope>
    <source>
        <strain evidence="13">TK-2024</strain>
        <tissue evidence="13">Old leaves</tissue>
    </source>
</reference>
<dbReference type="PROSITE" id="PS51017">
    <property type="entry name" value="CCT"/>
    <property type="match status" value="1"/>
</dbReference>
<evidence type="ECO:0000256" key="5">
    <source>
        <dbReference type="ARBA" id="ARBA00022771"/>
    </source>
</evidence>
<evidence type="ECO:0000256" key="6">
    <source>
        <dbReference type="ARBA" id="ARBA00022833"/>
    </source>
</evidence>
<keyword evidence="7 9" id="KW-0539">Nucleus</keyword>
<evidence type="ECO:0000256" key="10">
    <source>
        <dbReference type="SAM" id="MobiDB-lite"/>
    </source>
</evidence>
<evidence type="ECO:0000256" key="2">
    <source>
        <dbReference type="ARBA" id="ARBA00010024"/>
    </source>
</evidence>
<protein>
    <recommendedName>
        <fullName evidence="15">B box-type domain-containing protein</fullName>
    </recommendedName>
</protein>
<dbReference type="EMBL" id="JBBPBM010000006">
    <property type="protein sequence ID" value="KAK8579490.1"/>
    <property type="molecule type" value="Genomic_DNA"/>
</dbReference>
<dbReference type="Pfam" id="PF06203">
    <property type="entry name" value="CCT"/>
    <property type="match status" value="1"/>
</dbReference>
<evidence type="ECO:0000256" key="4">
    <source>
        <dbReference type="ARBA" id="ARBA00022737"/>
    </source>
</evidence>
<keyword evidence="5 8" id="KW-0863">Zinc-finger</keyword>
<comment type="subcellular location">
    <subcellularLocation>
        <location evidence="1 9">Nucleus</location>
    </subcellularLocation>
</comment>
<evidence type="ECO:0000256" key="1">
    <source>
        <dbReference type="ARBA" id="ARBA00004123"/>
    </source>
</evidence>
<evidence type="ECO:0000259" key="11">
    <source>
        <dbReference type="PROSITE" id="PS50119"/>
    </source>
</evidence>
<accession>A0ABR2FF02</accession>
<proteinExistence type="inferred from homology"/>
<dbReference type="PANTHER" id="PTHR31717">
    <property type="entry name" value="ZINC FINGER PROTEIN CONSTANS-LIKE 10"/>
    <property type="match status" value="1"/>
</dbReference>
<gene>
    <name evidence="13" type="ORF">V6N12_069815</name>
</gene>
<feature type="compositionally biased region" description="Basic and acidic residues" evidence="10">
    <location>
        <begin position="465"/>
        <end position="494"/>
    </location>
</feature>
<evidence type="ECO:0000256" key="9">
    <source>
        <dbReference type="PROSITE-ProRule" id="PRU00357"/>
    </source>
</evidence>
<keyword evidence="4" id="KW-0677">Repeat</keyword>
<dbReference type="PANTHER" id="PTHR31717:SF40">
    <property type="entry name" value="ZINC FINGER PROTEIN CONSTANS-LIKE 10"/>
    <property type="match status" value="1"/>
</dbReference>
<keyword evidence="14" id="KW-1185">Reference proteome</keyword>
<comment type="similarity">
    <text evidence="2">Belongs to the CONSTANS family.</text>
</comment>
<keyword evidence="3" id="KW-0479">Metal-binding</keyword>
<organism evidence="13 14">
    <name type="scientific">Hibiscus sabdariffa</name>
    <name type="common">roselle</name>
    <dbReference type="NCBI Taxonomy" id="183260"/>
    <lineage>
        <taxon>Eukaryota</taxon>
        <taxon>Viridiplantae</taxon>
        <taxon>Streptophyta</taxon>
        <taxon>Embryophyta</taxon>
        <taxon>Tracheophyta</taxon>
        <taxon>Spermatophyta</taxon>
        <taxon>Magnoliopsida</taxon>
        <taxon>eudicotyledons</taxon>
        <taxon>Gunneridae</taxon>
        <taxon>Pentapetalae</taxon>
        <taxon>rosids</taxon>
        <taxon>malvids</taxon>
        <taxon>Malvales</taxon>
        <taxon>Malvaceae</taxon>
        <taxon>Malvoideae</taxon>
        <taxon>Hibiscus</taxon>
    </lineage>
</organism>
<sequence length="494" mass="54698">MDAEEERFRFARWKLRRSGLAVYGSLTEDGGWRPVVYCKSDAAHLCLSCDARVHSANALSNRHLRTLLCDLCRHRPSHVCCFDHRMFLCRGCDQSVHDASCQHHQRRAVSSYLGCPSAKDFAALWGFEINELDNNPLQDQSFSNWCVSMNADVVEPVNLRQSCSGIGASSSKSGVVSLAATGRNSGSNSGQPKGINKVQQMKNTSLILQQILELKRLQLTEGDSHLLFNGGLERADTSSSICISSKNVDSNLVQDTGTNIHQRNNPLKELNTDLDNLLSSSTPGMPFYGEYIWLCKSPISNSQLWSQNMQDLGVCEDTFCQDDFNMPDIDLSFRNFEDLFGVDQDPTRGPLAIKDVPSSSMEKEMTVNNSDNVNAFSMEGIDTSASIIQPSCSTMSSVSRFSADACAPDCLDNGVSPIIDGEGSCISPDLDSFHSEARENAMMRYKEKKKARLHERQNNCASQKAKADVEKRVKGRIPKADDYDSDHPNLAKSY</sequence>
<name>A0ABR2FF02_9ROSI</name>
<dbReference type="PROSITE" id="PS50119">
    <property type="entry name" value="ZF_BBOX"/>
    <property type="match status" value="1"/>
</dbReference>